<dbReference type="PANTHER" id="PTHR35528">
    <property type="entry name" value="BLL1675 PROTEIN"/>
    <property type="match status" value="1"/>
</dbReference>
<feature type="domain" description="DDE" evidence="1">
    <location>
        <begin position="12"/>
        <end position="108"/>
    </location>
</feature>
<evidence type="ECO:0000313" key="3">
    <source>
        <dbReference type="Proteomes" id="UP000236649"/>
    </source>
</evidence>
<evidence type="ECO:0000259" key="1">
    <source>
        <dbReference type="Pfam" id="PF13610"/>
    </source>
</evidence>
<sequence length="116" mass="13155">MCQAPPSHQLRRTVDFLLRARRDTLAAKCYCEQALAPNTMPRTAIIDNRGATLAALEAPNSQREPLIQIRRNKYANNIVEHDHRAIEQIVRPMVCFKDFRCARIILSGSRGHAHAP</sequence>
<dbReference type="EMBL" id="CP026108">
    <property type="protein sequence ID" value="AUT75973.1"/>
    <property type="molecule type" value="Genomic_DNA"/>
</dbReference>
<evidence type="ECO:0000313" key="2">
    <source>
        <dbReference type="EMBL" id="AUT75973.1"/>
    </source>
</evidence>
<accession>A0AAN1JKY1</accession>
<dbReference type="InterPro" id="IPR052183">
    <property type="entry name" value="IS_Transposase"/>
</dbReference>
<reference evidence="2 3" key="1">
    <citation type="submission" date="2018-01" db="EMBL/GenBank/DDBJ databases">
        <title>Species boundaries and ecological features among Paraburkholderia terrae DSMZ17804T, P. hospita DSMZ17164T and P. caribensis DSMZ13236T.</title>
        <authorList>
            <person name="Pratama A.A."/>
        </authorList>
    </citation>
    <scope>NUCLEOTIDE SEQUENCE [LARGE SCALE GENOMIC DNA]</scope>
    <source>
        <strain evidence="2 3">DSM 17164</strain>
    </source>
</reference>
<gene>
    <name evidence="2" type="ORF">C2L64_47940</name>
</gene>
<proteinExistence type="predicted"/>
<dbReference type="Proteomes" id="UP000236649">
    <property type="component" value="Chromosome 4"/>
</dbReference>
<dbReference type="InterPro" id="IPR032874">
    <property type="entry name" value="DDE_dom"/>
</dbReference>
<name>A0AAN1JKY1_9BURK</name>
<organism evidence="2 3">
    <name type="scientific">Paraburkholderia hospita</name>
    <dbReference type="NCBI Taxonomy" id="169430"/>
    <lineage>
        <taxon>Bacteria</taxon>
        <taxon>Pseudomonadati</taxon>
        <taxon>Pseudomonadota</taxon>
        <taxon>Betaproteobacteria</taxon>
        <taxon>Burkholderiales</taxon>
        <taxon>Burkholderiaceae</taxon>
        <taxon>Paraburkholderia</taxon>
    </lineage>
</organism>
<dbReference type="PANTHER" id="PTHR35528:SF3">
    <property type="entry name" value="BLL1675 PROTEIN"/>
    <property type="match status" value="1"/>
</dbReference>
<dbReference type="AlphaFoldDB" id="A0AAN1JKY1"/>
<dbReference type="Pfam" id="PF13610">
    <property type="entry name" value="DDE_Tnp_IS240"/>
    <property type="match status" value="1"/>
</dbReference>
<dbReference type="KEGG" id="phs:C2L64_47940"/>
<protein>
    <recommendedName>
        <fullName evidence="1">DDE domain-containing protein</fullName>
    </recommendedName>
</protein>